<sequence>MSPIALSASELKKRIEHKAFAYGVSSVVSTLLGEYVIELLRATSHPPLTPSYERLTSNQ</sequence>
<dbReference type="EMBL" id="LCMG01000007">
    <property type="protein sequence ID" value="KKU33703.1"/>
    <property type="molecule type" value="Genomic_DNA"/>
</dbReference>
<name>A0A0G1RUR4_9BACT</name>
<reference evidence="1 2" key="1">
    <citation type="journal article" date="2015" name="Nature">
        <title>rRNA introns, odd ribosomes, and small enigmatic genomes across a large radiation of phyla.</title>
        <authorList>
            <person name="Brown C.T."/>
            <person name="Hug L.A."/>
            <person name="Thomas B.C."/>
            <person name="Sharon I."/>
            <person name="Castelle C.J."/>
            <person name="Singh A."/>
            <person name="Wilkins M.J."/>
            <person name="Williams K.H."/>
            <person name="Banfield J.F."/>
        </authorList>
    </citation>
    <scope>NUCLEOTIDE SEQUENCE [LARGE SCALE GENOMIC DNA]</scope>
</reference>
<evidence type="ECO:0000313" key="1">
    <source>
        <dbReference type="EMBL" id="KKU33703.1"/>
    </source>
</evidence>
<comment type="caution">
    <text evidence="1">The sequence shown here is derived from an EMBL/GenBank/DDBJ whole genome shotgun (WGS) entry which is preliminary data.</text>
</comment>
<gene>
    <name evidence="1" type="ORF">UX45_C0007G0030</name>
</gene>
<evidence type="ECO:0000313" key="2">
    <source>
        <dbReference type="Proteomes" id="UP000034705"/>
    </source>
</evidence>
<accession>A0A0G1RUR4</accession>
<dbReference type="Proteomes" id="UP000034705">
    <property type="component" value="Unassembled WGS sequence"/>
</dbReference>
<protein>
    <submittedName>
        <fullName evidence="1">Uncharacterized protein</fullName>
    </submittedName>
</protein>
<proteinExistence type="predicted"/>
<dbReference type="AlphaFoldDB" id="A0A0G1RUR4"/>
<organism evidence="1 2">
    <name type="scientific">Candidatus Uhrbacteria bacterium GW2011_GWF2_46_218</name>
    <dbReference type="NCBI Taxonomy" id="1619001"/>
    <lineage>
        <taxon>Bacteria</taxon>
        <taxon>Candidatus Uhriibacteriota</taxon>
    </lineage>
</organism>